<evidence type="ECO:0000259" key="2">
    <source>
        <dbReference type="Pfam" id="PF17761"/>
    </source>
</evidence>
<dbReference type="PANTHER" id="PTHR30547:SF5">
    <property type="entry name" value="NUCLEASE YHCG-RELATED"/>
    <property type="match status" value="1"/>
</dbReference>
<feature type="domain" description="YhcG PDDEXK nuclease" evidence="1">
    <location>
        <begin position="203"/>
        <end position="268"/>
    </location>
</feature>
<dbReference type="Proteomes" id="UP000198756">
    <property type="component" value="Unassembled WGS sequence"/>
</dbReference>
<name>A0A1G5ZQ54_9BACT</name>
<keyword evidence="4" id="KW-1185">Reference proteome</keyword>
<dbReference type="GO" id="GO:0004519">
    <property type="term" value="F:endonuclease activity"/>
    <property type="evidence" value="ECO:0007669"/>
    <property type="project" value="UniProtKB-KW"/>
</dbReference>
<keyword evidence="3" id="KW-0255">Endonuclease</keyword>
<accession>A0A1G5ZQ54</accession>
<evidence type="ECO:0000313" key="3">
    <source>
        <dbReference type="EMBL" id="SDA96949.1"/>
    </source>
</evidence>
<sequence length="279" mass="32292">MNFERLVKTISNTHGHFQQQAAKAVNVSLTLRNWLIGFYIVEFELHGEDRSVYGDKLFDELAKRLKSIKGVDRRSLYRFKDFYLLYPQISNYITDNQFALFSSSSSTYQIMGSATPQSQNKAQVPVEKLITCLSYTHIEQLLQIKDLLKRTFYEIACIKGTWSVKELKRQINSLYYERSGLSVKPEMLSEISQQKAEKTNPSDIVKSVYAFEFLGLKVKDTVEESDLETALLDHLQDFMMEMGHGFCLEARQKKILIGEMEQLVNLEFLSSLRPRTPIL</sequence>
<proteinExistence type="predicted"/>
<organism evidence="3 4">
    <name type="scientific">Algoriphagus alkaliphilus</name>
    <dbReference type="NCBI Taxonomy" id="279824"/>
    <lineage>
        <taxon>Bacteria</taxon>
        <taxon>Pseudomonadati</taxon>
        <taxon>Bacteroidota</taxon>
        <taxon>Cytophagia</taxon>
        <taxon>Cytophagales</taxon>
        <taxon>Cyclobacteriaceae</taxon>
        <taxon>Algoriphagus</taxon>
    </lineage>
</organism>
<protein>
    <submittedName>
        <fullName evidence="3">Predicted nuclease of restriction endonuclease-like (RecB) superfamily, DUF1016 family</fullName>
    </submittedName>
</protein>
<evidence type="ECO:0000313" key="4">
    <source>
        <dbReference type="Proteomes" id="UP000198756"/>
    </source>
</evidence>
<dbReference type="EMBL" id="FMXE01000056">
    <property type="protein sequence ID" value="SDA96949.1"/>
    <property type="molecule type" value="Genomic_DNA"/>
</dbReference>
<gene>
    <name evidence="3" type="ORF">SAMN03080617_04313</name>
</gene>
<dbReference type="InterPro" id="IPR041527">
    <property type="entry name" value="YhcG_N"/>
</dbReference>
<dbReference type="InterPro" id="IPR009362">
    <property type="entry name" value="YhcG_C"/>
</dbReference>
<dbReference type="AlphaFoldDB" id="A0A1G5ZQ54"/>
<keyword evidence="3" id="KW-0378">Hydrolase</keyword>
<dbReference type="STRING" id="279824.SAMN03080617_04313"/>
<dbReference type="Pfam" id="PF17761">
    <property type="entry name" value="DUF1016_N"/>
    <property type="match status" value="1"/>
</dbReference>
<reference evidence="4" key="1">
    <citation type="submission" date="2016-10" db="EMBL/GenBank/DDBJ databases">
        <authorList>
            <person name="Varghese N."/>
            <person name="Submissions S."/>
        </authorList>
    </citation>
    <scope>NUCLEOTIDE SEQUENCE [LARGE SCALE GENOMIC DNA]</scope>
    <source>
        <strain evidence="4">DSM 22703</strain>
    </source>
</reference>
<keyword evidence="3" id="KW-0540">Nuclease</keyword>
<dbReference type="Pfam" id="PF06250">
    <property type="entry name" value="YhcG_C"/>
    <property type="match status" value="1"/>
</dbReference>
<feature type="domain" description="YhcG N-terminal" evidence="2">
    <location>
        <begin position="16"/>
        <end position="178"/>
    </location>
</feature>
<evidence type="ECO:0000259" key="1">
    <source>
        <dbReference type="Pfam" id="PF06250"/>
    </source>
</evidence>
<dbReference type="PANTHER" id="PTHR30547">
    <property type="entry name" value="UNCHARACTERIZED PROTEIN YHCG-RELATED"/>
    <property type="match status" value="1"/>
</dbReference>
<dbReference type="InterPro" id="IPR053148">
    <property type="entry name" value="PD-DEXK-like_domain"/>
</dbReference>